<dbReference type="RefSeq" id="WP_341674088.1">
    <property type="nucleotide sequence ID" value="NZ_JBBYHV010000002.1"/>
</dbReference>
<comment type="caution">
    <text evidence="4">The sequence shown here is derived from an EMBL/GenBank/DDBJ whole genome shotgun (WGS) entry which is preliminary data.</text>
</comment>
<protein>
    <submittedName>
        <fullName evidence="4">Manno-octulosonate cytidylyltransferase</fullName>
        <ecNumber evidence="4">2.7.7.-</ecNumber>
    </submittedName>
</protein>
<accession>A0ABU9IGJ1</accession>
<dbReference type="PANTHER" id="PTHR42866:SF2">
    <property type="entry name" value="3-DEOXY-MANNO-OCTULOSONATE CYTIDYLYLTRANSFERASE, MITOCHONDRIAL"/>
    <property type="match status" value="1"/>
</dbReference>
<name>A0ABU9IGJ1_9SPHN</name>
<dbReference type="PANTHER" id="PTHR42866">
    <property type="entry name" value="3-DEOXY-MANNO-OCTULOSONATE CYTIDYLYLTRANSFERASE"/>
    <property type="match status" value="1"/>
</dbReference>
<sequence length="268" mass="29068">MSANVTIVIPARFASQRYPGKPLAELTGCTGEAKSLIRRSWEAAQRVSGVSRVLVATDSPEIVEASTAFGAEVIDTSSSCRNGTERCAEVLEGLSEEPDLVVNLQGDAPLTPAWFVEGLIEAMLADPDLAVATPVVRVGRDLHAKLEADERKGIVGGTFAVATAAGRAHYFSKRMIPHFDIGRIDGDQLPLFLHIGLYAYRPAALRAYAAAQPSELEQLEGLEQLRFLDLGMPIRIVEVASPDWEIWELNNPSDIPHIEKALQIMGVE</sequence>
<evidence type="ECO:0000256" key="1">
    <source>
        <dbReference type="ARBA" id="ARBA00022679"/>
    </source>
</evidence>
<dbReference type="InterPro" id="IPR029044">
    <property type="entry name" value="Nucleotide-diphossugar_trans"/>
</dbReference>
<evidence type="ECO:0000256" key="2">
    <source>
        <dbReference type="ARBA" id="ARBA00022695"/>
    </source>
</evidence>
<evidence type="ECO:0000256" key="3">
    <source>
        <dbReference type="ARBA" id="ARBA00022985"/>
    </source>
</evidence>
<dbReference type="InterPro" id="IPR003329">
    <property type="entry name" value="Cytidylyl_trans"/>
</dbReference>
<keyword evidence="1 4" id="KW-0808">Transferase</keyword>
<evidence type="ECO:0000313" key="5">
    <source>
        <dbReference type="Proteomes" id="UP001497045"/>
    </source>
</evidence>
<dbReference type="SUPFAM" id="SSF53448">
    <property type="entry name" value="Nucleotide-diphospho-sugar transferases"/>
    <property type="match status" value="1"/>
</dbReference>
<proteinExistence type="predicted"/>
<dbReference type="Gene3D" id="3.90.550.10">
    <property type="entry name" value="Spore Coat Polysaccharide Biosynthesis Protein SpsA, Chain A"/>
    <property type="match status" value="1"/>
</dbReference>
<evidence type="ECO:0000313" key="4">
    <source>
        <dbReference type="EMBL" id="MEL1251538.1"/>
    </source>
</evidence>
<keyword evidence="5" id="KW-1185">Reference proteome</keyword>
<dbReference type="EMBL" id="JBBYHV010000002">
    <property type="protein sequence ID" value="MEL1251538.1"/>
    <property type="molecule type" value="Genomic_DNA"/>
</dbReference>
<dbReference type="GO" id="GO:0016779">
    <property type="term" value="F:nucleotidyltransferase activity"/>
    <property type="evidence" value="ECO:0007669"/>
    <property type="project" value="UniProtKB-KW"/>
</dbReference>
<dbReference type="Proteomes" id="UP001497045">
    <property type="component" value="Unassembled WGS sequence"/>
</dbReference>
<dbReference type="NCBIfam" id="NF003950">
    <property type="entry name" value="PRK05450.1-3"/>
    <property type="match status" value="1"/>
</dbReference>
<organism evidence="4 5">
    <name type="scientific">Aurantiacibacter gilvus</name>
    <dbReference type="NCBI Taxonomy" id="3139141"/>
    <lineage>
        <taxon>Bacteria</taxon>
        <taxon>Pseudomonadati</taxon>
        <taxon>Pseudomonadota</taxon>
        <taxon>Alphaproteobacteria</taxon>
        <taxon>Sphingomonadales</taxon>
        <taxon>Erythrobacteraceae</taxon>
        <taxon>Aurantiacibacter</taxon>
    </lineage>
</organism>
<dbReference type="EC" id="2.7.7.-" evidence="4"/>
<dbReference type="NCBIfam" id="NF003952">
    <property type="entry name" value="PRK05450.1-5"/>
    <property type="match status" value="1"/>
</dbReference>
<dbReference type="CDD" id="cd02517">
    <property type="entry name" value="CMP-KDO-Synthetase"/>
    <property type="match status" value="1"/>
</dbReference>
<dbReference type="InterPro" id="IPR004528">
    <property type="entry name" value="KdsB"/>
</dbReference>
<reference evidence="4 5" key="1">
    <citation type="submission" date="2024-04" db="EMBL/GenBank/DDBJ databases">
        <title>Aurantiacibacter sp. DGU6 16S ribosomal RNA gene Genome sequencing and assembly.</title>
        <authorList>
            <person name="Park S."/>
        </authorList>
    </citation>
    <scope>NUCLEOTIDE SEQUENCE [LARGE SCALE GENOMIC DNA]</scope>
    <source>
        <strain evidence="4 5">DGU6</strain>
    </source>
</reference>
<dbReference type="Pfam" id="PF02348">
    <property type="entry name" value="CTP_transf_3"/>
    <property type="match status" value="1"/>
</dbReference>
<gene>
    <name evidence="4" type="ORF">AAEO60_12750</name>
</gene>
<keyword evidence="2 4" id="KW-0548">Nucleotidyltransferase</keyword>
<keyword evidence="3" id="KW-0448">Lipopolysaccharide biosynthesis</keyword>